<dbReference type="GO" id="GO:0003723">
    <property type="term" value="F:RNA binding"/>
    <property type="evidence" value="ECO:0007669"/>
    <property type="project" value="InterPro"/>
</dbReference>
<dbReference type="EMBL" id="JACBXV010000029">
    <property type="protein sequence ID" value="NYS68641.1"/>
    <property type="molecule type" value="Genomic_DNA"/>
</dbReference>
<proteinExistence type="predicted"/>
<dbReference type="InterPro" id="IPR036650">
    <property type="entry name" value="CAT_RNA-bd_dom_sf"/>
</dbReference>
<name>A0A853EKP2_9ACTO</name>
<gene>
    <name evidence="1" type="ORF">HZZ05_03765</name>
</gene>
<evidence type="ECO:0008006" key="3">
    <source>
        <dbReference type="Google" id="ProtNLM"/>
    </source>
</evidence>
<accession>A0A853EKP2</accession>
<evidence type="ECO:0000313" key="1">
    <source>
        <dbReference type="EMBL" id="NYS68641.1"/>
    </source>
</evidence>
<evidence type="ECO:0000313" key="2">
    <source>
        <dbReference type="Proteomes" id="UP000572528"/>
    </source>
</evidence>
<reference evidence="1 2" key="1">
    <citation type="submission" date="2020-07" db="EMBL/GenBank/DDBJ databases">
        <title>MOT database genomes.</title>
        <authorList>
            <person name="Joseph S."/>
            <person name="Aduse-Opoku J."/>
            <person name="Hashim A."/>
            <person name="Wade W."/>
            <person name="Curtis M."/>
        </authorList>
    </citation>
    <scope>NUCLEOTIDE SEQUENCE [LARGE SCALE GENOMIC DNA]</scope>
    <source>
        <strain evidence="1 2">WMus004</strain>
    </source>
</reference>
<sequence length="33" mass="3519">MVAVDEQGEEHVLFGRGLGFELTVGGAADMQRV</sequence>
<dbReference type="Gene3D" id="2.30.24.10">
    <property type="entry name" value="CAT RNA-binding domain"/>
    <property type="match status" value="1"/>
</dbReference>
<dbReference type="SUPFAM" id="SSF50151">
    <property type="entry name" value="SacY-like RNA-binding domain"/>
    <property type="match status" value="1"/>
</dbReference>
<organism evidence="1 2">
    <name type="scientific">Actinomyces bowdenii</name>
    <dbReference type="NCBI Taxonomy" id="131109"/>
    <lineage>
        <taxon>Bacteria</taxon>
        <taxon>Bacillati</taxon>
        <taxon>Actinomycetota</taxon>
        <taxon>Actinomycetes</taxon>
        <taxon>Actinomycetales</taxon>
        <taxon>Actinomycetaceae</taxon>
        <taxon>Actinomyces</taxon>
    </lineage>
</organism>
<dbReference type="AlphaFoldDB" id="A0A853EKP2"/>
<dbReference type="Proteomes" id="UP000572528">
    <property type="component" value="Unassembled WGS sequence"/>
</dbReference>
<protein>
    <recommendedName>
        <fullName evidence="3">CAT RNA-binding domain-containing protein</fullName>
    </recommendedName>
</protein>
<comment type="caution">
    <text evidence="1">The sequence shown here is derived from an EMBL/GenBank/DDBJ whole genome shotgun (WGS) entry which is preliminary data.</text>
</comment>